<evidence type="ECO:0000313" key="3">
    <source>
        <dbReference type="EMBL" id="GCC22839.1"/>
    </source>
</evidence>
<gene>
    <name evidence="3" type="ORF">chiPu_0001229</name>
</gene>
<dbReference type="PANTHER" id="PTHR10845">
    <property type="entry name" value="REGULATOR OF G PROTEIN SIGNALING"/>
    <property type="match status" value="1"/>
</dbReference>
<dbReference type="PANTHER" id="PTHR10845:SF277">
    <property type="entry name" value="REGULATOR OF G-PROTEIN SIGNALING 20"/>
    <property type="match status" value="1"/>
</dbReference>
<dbReference type="PROSITE" id="PS50132">
    <property type="entry name" value="RGS"/>
    <property type="match status" value="1"/>
</dbReference>
<feature type="compositionally biased region" description="Low complexity" evidence="1">
    <location>
        <begin position="1"/>
        <end position="23"/>
    </location>
</feature>
<dbReference type="FunFam" id="1.10.167.10:FF:000001">
    <property type="entry name" value="Putative regulator of g-protein signaling 12"/>
    <property type="match status" value="1"/>
</dbReference>
<dbReference type="OMA" id="RRTETWH"/>
<evidence type="ECO:0000256" key="1">
    <source>
        <dbReference type="SAM" id="MobiDB-lite"/>
    </source>
</evidence>
<organism evidence="3 4">
    <name type="scientific">Chiloscyllium punctatum</name>
    <name type="common">Brownbanded bambooshark</name>
    <name type="synonym">Hemiscyllium punctatum</name>
    <dbReference type="NCBI Taxonomy" id="137246"/>
    <lineage>
        <taxon>Eukaryota</taxon>
        <taxon>Metazoa</taxon>
        <taxon>Chordata</taxon>
        <taxon>Craniata</taxon>
        <taxon>Vertebrata</taxon>
        <taxon>Chondrichthyes</taxon>
        <taxon>Elasmobranchii</taxon>
        <taxon>Galeomorphii</taxon>
        <taxon>Galeoidea</taxon>
        <taxon>Orectolobiformes</taxon>
        <taxon>Hemiscylliidae</taxon>
        <taxon>Chiloscyllium</taxon>
    </lineage>
</organism>
<proteinExistence type="predicted"/>
<dbReference type="Pfam" id="PF00615">
    <property type="entry name" value="RGS"/>
    <property type="match status" value="1"/>
</dbReference>
<feature type="domain" description="RGS" evidence="2">
    <location>
        <begin position="86"/>
        <end position="202"/>
    </location>
</feature>
<reference evidence="3 4" key="1">
    <citation type="journal article" date="2018" name="Nat. Ecol. Evol.">
        <title>Shark genomes provide insights into elasmobranch evolution and the origin of vertebrates.</title>
        <authorList>
            <person name="Hara Y"/>
            <person name="Yamaguchi K"/>
            <person name="Onimaru K"/>
            <person name="Kadota M"/>
            <person name="Koyanagi M"/>
            <person name="Keeley SD"/>
            <person name="Tatsumi K"/>
            <person name="Tanaka K"/>
            <person name="Motone F"/>
            <person name="Kageyama Y"/>
            <person name="Nozu R"/>
            <person name="Adachi N"/>
            <person name="Nishimura O"/>
            <person name="Nakagawa R"/>
            <person name="Tanegashima C"/>
            <person name="Kiyatake I"/>
            <person name="Matsumoto R"/>
            <person name="Murakumo K"/>
            <person name="Nishida K"/>
            <person name="Terakita A"/>
            <person name="Kuratani S"/>
            <person name="Sato K"/>
            <person name="Hyodo S Kuraku.S."/>
        </authorList>
    </citation>
    <scope>NUCLEOTIDE SEQUENCE [LARGE SCALE GENOMIC DNA]</scope>
</reference>
<evidence type="ECO:0000313" key="4">
    <source>
        <dbReference type="Proteomes" id="UP000287033"/>
    </source>
</evidence>
<evidence type="ECO:0000259" key="2">
    <source>
        <dbReference type="PROSITE" id="PS50132"/>
    </source>
</evidence>
<dbReference type="OrthoDB" id="10266999at2759"/>
<dbReference type="InterPro" id="IPR016137">
    <property type="entry name" value="RGS"/>
</dbReference>
<sequence>MASHQAQLRRQSSQSSSNSSSSRLCRRHPNTCCFCWCCCCSCLTVRNEDKHDCNRTPSLISQMESLQNKEESGILSLEEVTAWSQSFEQLLKNSAGRNILMEFLQSEHSDENILFWLACEKLKQEDDKAIIAEMAKSIYLDYISILSPKEVSIDASVRETINKNMVMPTADMFNEAQMQIYALMHRDSYPRFLNSPMYKSLLQNATASGNALDSKLYKKIRRWEEKDYFPDSEESANRVTKRTLTLHLAMGNRTQ</sequence>
<dbReference type="Proteomes" id="UP000287033">
    <property type="component" value="Unassembled WGS sequence"/>
</dbReference>
<dbReference type="Gene3D" id="1.10.167.10">
    <property type="entry name" value="Regulator of G-protein Signalling 4, domain 2"/>
    <property type="match status" value="1"/>
</dbReference>
<dbReference type="AlphaFoldDB" id="A0A401RXL7"/>
<name>A0A401RXL7_CHIPU</name>
<accession>A0A401RXL7</accession>
<keyword evidence="4" id="KW-1185">Reference proteome</keyword>
<dbReference type="InterPro" id="IPR044926">
    <property type="entry name" value="RGS_subdomain_2"/>
</dbReference>
<dbReference type="SUPFAM" id="SSF48097">
    <property type="entry name" value="Regulator of G-protein signaling, RGS"/>
    <property type="match status" value="1"/>
</dbReference>
<feature type="region of interest" description="Disordered" evidence="1">
    <location>
        <begin position="1"/>
        <end position="24"/>
    </location>
</feature>
<dbReference type="STRING" id="137246.A0A401RXL7"/>
<dbReference type="SMART" id="SM00315">
    <property type="entry name" value="RGS"/>
    <property type="match status" value="1"/>
</dbReference>
<dbReference type="InterPro" id="IPR036305">
    <property type="entry name" value="RGS_sf"/>
</dbReference>
<comment type="caution">
    <text evidence="3">The sequence shown here is derived from an EMBL/GenBank/DDBJ whole genome shotgun (WGS) entry which is preliminary data.</text>
</comment>
<dbReference type="PRINTS" id="PR01301">
    <property type="entry name" value="RGSPROTEIN"/>
</dbReference>
<dbReference type="EMBL" id="BEZZ01000018">
    <property type="protein sequence ID" value="GCC22839.1"/>
    <property type="molecule type" value="Genomic_DNA"/>
</dbReference>
<protein>
    <recommendedName>
        <fullName evidence="2">RGS domain-containing protein</fullName>
    </recommendedName>
</protein>